<evidence type="ECO:0000259" key="1">
    <source>
        <dbReference type="Pfam" id="PF04784"/>
    </source>
</evidence>
<dbReference type="OrthoDB" id="418495at2759"/>
<dbReference type="PANTHER" id="PTHR23054">
    <property type="entry name" value="TERNARY COMPLEX FACTOR MIP1, LEUCINE-ZIPPER-RELATED"/>
    <property type="match status" value="1"/>
</dbReference>
<dbReference type="InterPro" id="IPR006869">
    <property type="entry name" value="DUF547"/>
</dbReference>
<dbReference type="Pfam" id="PF14389">
    <property type="entry name" value="Lzipper-MIP1"/>
    <property type="match status" value="1"/>
</dbReference>
<dbReference type="EMBL" id="KZ451916">
    <property type="protein sequence ID" value="PKA62551.1"/>
    <property type="molecule type" value="Genomic_DNA"/>
</dbReference>
<gene>
    <name evidence="3" type="ORF">AXF42_Ash012137</name>
</gene>
<organism evidence="3 4">
    <name type="scientific">Apostasia shenzhenica</name>
    <dbReference type="NCBI Taxonomy" id="1088818"/>
    <lineage>
        <taxon>Eukaryota</taxon>
        <taxon>Viridiplantae</taxon>
        <taxon>Streptophyta</taxon>
        <taxon>Embryophyta</taxon>
        <taxon>Tracheophyta</taxon>
        <taxon>Spermatophyta</taxon>
        <taxon>Magnoliopsida</taxon>
        <taxon>Liliopsida</taxon>
        <taxon>Asparagales</taxon>
        <taxon>Orchidaceae</taxon>
        <taxon>Apostasioideae</taxon>
        <taxon>Apostasia</taxon>
    </lineage>
</organism>
<dbReference type="AlphaFoldDB" id="A0A2I0B444"/>
<sequence>MEFVKSMEGVRETSSNPSIFQLEQDVQNLKISLQEQMRLHVVLEKAVENAAIKLSDISYLPSDAQELLSNIATLETTTAKLEEDMISLHFQLIQERNERKLAEYQLKKLPTSSQVICLIGQVRLDNLLIEEEQDSQEIIKQSGKPERPMQPADIWNHPNRLSEEIVCCMKNIFISLADCSNLCSKFSSPESLCSTSPQGPFSSFWPLSELPAISSWRQSPQIEMKCNSEVLTTGGIFDPYKVSGKLSWIDIGNYSLAKEVSWMSVEKKQLEYASGSLKRFRSLLEQLAEVNPVHLNNKEKLAFWINLYNALIMHAYLAYGVPKSDMKLFTLLQKAAYTVGGHSFSAACIEYVILKMKPPSHRPQTALLLALQKLKVSEEQKRFSLHSFEPLVAFALSCGTYSSPAVKVYTAENITEELQEAQRDFIRASVGMSGRGKLLVPKMLHSFARGSVDDSNIPIWISRFLPQQQAAFVEQCVSQRRQSLLSFRPCGVIPYDSRFRFLFLPGVLH</sequence>
<keyword evidence="4" id="KW-1185">Reference proteome</keyword>
<dbReference type="Pfam" id="PF04784">
    <property type="entry name" value="DUF547"/>
    <property type="match status" value="1"/>
</dbReference>
<dbReference type="InterPro" id="IPR025757">
    <property type="entry name" value="MIP1_Leuzipper"/>
</dbReference>
<name>A0A2I0B444_9ASPA</name>
<feature type="domain" description="DUF547" evidence="1">
    <location>
        <begin position="294"/>
        <end position="426"/>
    </location>
</feature>
<evidence type="ECO:0000259" key="2">
    <source>
        <dbReference type="Pfam" id="PF14389"/>
    </source>
</evidence>
<dbReference type="Proteomes" id="UP000236161">
    <property type="component" value="Unassembled WGS sequence"/>
</dbReference>
<reference evidence="3 4" key="1">
    <citation type="journal article" date="2017" name="Nature">
        <title>The Apostasia genome and the evolution of orchids.</title>
        <authorList>
            <person name="Zhang G.Q."/>
            <person name="Liu K.W."/>
            <person name="Li Z."/>
            <person name="Lohaus R."/>
            <person name="Hsiao Y.Y."/>
            <person name="Niu S.C."/>
            <person name="Wang J.Y."/>
            <person name="Lin Y.C."/>
            <person name="Xu Q."/>
            <person name="Chen L.J."/>
            <person name="Yoshida K."/>
            <person name="Fujiwara S."/>
            <person name="Wang Z.W."/>
            <person name="Zhang Y.Q."/>
            <person name="Mitsuda N."/>
            <person name="Wang M."/>
            <person name="Liu G.H."/>
            <person name="Pecoraro L."/>
            <person name="Huang H.X."/>
            <person name="Xiao X.J."/>
            <person name="Lin M."/>
            <person name="Wu X.Y."/>
            <person name="Wu W.L."/>
            <person name="Chen Y.Y."/>
            <person name="Chang S.B."/>
            <person name="Sakamoto S."/>
            <person name="Ohme-Takagi M."/>
            <person name="Yagi M."/>
            <person name="Zeng S.J."/>
            <person name="Shen C.Y."/>
            <person name="Yeh C.M."/>
            <person name="Luo Y.B."/>
            <person name="Tsai W.C."/>
            <person name="Van de Peer Y."/>
            <person name="Liu Z.J."/>
        </authorList>
    </citation>
    <scope>NUCLEOTIDE SEQUENCE [LARGE SCALE GENOMIC DNA]</scope>
    <source>
        <strain evidence="4">cv. Shenzhen</strain>
        <tissue evidence="3">Stem</tissue>
    </source>
</reference>
<dbReference type="PANTHER" id="PTHR23054:SF53">
    <property type="entry name" value="OS06G0704100 PROTEIN"/>
    <property type="match status" value="1"/>
</dbReference>
<evidence type="ECO:0000313" key="3">
    <source>
        <dbReference type="EMBL" id="PKA62551.1"/>
    </source>
</evidence>
<proteinExistence type="predicted"/>
<feature type="domain" description="Ternary complex factor MIP1 leucine-zipper" evidence="2">
    <location>
        <begin position="20"/>
        <end position="95"/>
    </location>
</feature>
<evidence type="ECO:0008006" key="5">
    <source>
        <dbReference type="Google" id="ProtNLM"/>
    </source>
</evidence>
<evidence type="ECO:0000313" key="4">
    <source>
        <dbReference type="Proteomes" id="UP000236161"/>
    </source>
</evidence>
<accession>A0A2I0B444</accession>
<protein>
    <recommendedName>
        <fullName evidence="5">DUF547 domain-containing protein</fullName>
    </recommendedName>
</protein>